<dbReference type="Proteomes" id="UP000076722">
    <property type="component" value="Unassembled WGS sequence"/>
</dbReference>
<reference evidence="1 2" key="1">
    <citation type="journal article" date="2016" name="Mol. Biol. Evol.">
        <title>Comparative Genomics of Early-Diverging Mushroom-Forming Fungi Provides Insights into the Origins of Lignocellulose Decay Capabilities.</title>
        <authorList>
            <person name="Nagy L.G."/>
            <person name="Riley R."/>
            <person name="Tritt A."/>
            <person name="Adam C."/>
            <person name="Daum C."/>
            <person name="Floudas D."/>
            <person name="Sun H."/>
            <person name="Yadav J.S."/>
            <person name="Pangilinan J."/>
            <person name="Larsson K.H."/>
            <person name="Matsuura K."/>
            <person name="Barry K."/>
            <person name="Labutti K."/>
            <person name="Kuo R."/>
            <person name="Ohm R.A."/>
            <person name="Bhattacharya S.S."/>
            <person name="Shirouzu T."/>
            <person name="Yoshinaga Y."/>
            <person name="Martin F.M."/>
            <person name="Grigoriev I.V."/>
            <person name="Hibbett D.S."/>
        </authorList>
    </citation>
    <scope>NUCLEOTIDE SEQUENCE [LARGE SCALE GENOMIC DNA]</scope>
    <source>
        <strain evidence="1 2">HHB9708</strain>
    </source>
</reference>
<evidence type="ECO:0000313" key="2">
    <source>
        <dbReference type="Proteomes" id="UP000076722"/>
    </source>
</evidence>
<dbReference type="EMBL" id="KV419455">
    <property type="protein sequence ID" value="KZS87179.1"/>
    <property type="molecule type" value="Genomic_DNA"/>
</dbReference>
<organism evidence="1 2">
    <name type="scientific">Sistotremastrum niveocremeum HHB9708</name>
    <dbReference type="NCBI Taxonomy" id="1314777"/>
    <lineage>
        <taxon>Eukaryota</taxon>
        <taxon>Fungi</taxon>
        <taxon>Dikarya</taxon>
        <taxon>Basidiomycota</taxon>
        <taxon>Agaricomycotina</taxon>
        <taxon>Agaricomycetes</taxon>
        <taxon>Sistotremastrales</taxon>
        <taxon>Sistotremastraceae</taxon>
        <taxon>Sertulicium</taxon>
        <taxon>Sertulicium niveocremeum</taxon>
    </lineage>
</organism>
<keyword evidence="2" id="KW-1185">Reference proteome</keyword>
<dbReference type="AlphaFoldDB" id="A0A164MYL5"/>
<sequence>MCHAGSNLPCSGSVGILMPHNPAVGISIYEGSRPLAIENFFVASITPSRECVSQEGLVWLTVEVDEHRGMTVVFGDDIGTCVSLGQVRTAPEDLDEIMEMWHCVGTVSSFEDSARVHAGEENCAIYCHVLLSAAHKISVLQEKIMRHIDSVSAAGSATTSMTFSDDQSISEEESISESTAERYIIPPGIHDVHSRHGITTSDGWTDSRRGVMSSLFDPDNVVDRDFL</sequence>
<proteinExistence type="predicted"/>
<gene>
    <name evidence="1" type="ORF">SISNIDRAFT_471200</name>
</gene>
<evidence type="ECO:0000313" key="1">
    <source>
        <dbReference type="EMBL" id="KZS87179.1"/>
    </source>
</evidence>
<name>A0A164MYL5_9AGAM</name>
<protein>
    <submittedName>
        <fullName evidence="1">Uncharacterized protein</fullName>
    </submittedName>
</protein>
<accession>A0A164MYL5</accession>